<name>A0AA39IXZ6_9AGAR</name>
<gene>
    <name evidence="1" type="ORF">EV421DRAFT_1742917</name>
</gene>
<protein>
    <submittedName>
        <fullName evidence="1">Uncharacterized protein</fullName>
    </submittedName>
</protein>
<proteinExistence type="predicted"/>
<dbReference type="Proteomes" id="UP001175226">
    <property type="component" value="Unassembled WGS sequence"/>
</dbReference>
<evidence type="ECO:0000313" key="2">
    <source>
        <dbReference type="Proteomes" id="UP001175226"/>
    </source>
</evidence>
<keyword evidence="2" id="KW-1185">Reference proteome</keyword>
<dbReference type="AlphaFoldDB" id="A0AA39IXZ6"/>
<sequence>MSPVRDWKKFARLGSVVAIILVAARAGTVKKGVLGDTGGTEAGLQVIKSKGAEAQKQPHEFNGLLKLLSEYSKTIQEEITAEDTKEKAQIQAVHKEVRELETAIEELQNSVVKPLAKTLKLTKGVFKSLLSGSPTTAFDNLLNLNWQFCGCIEAVVNSISKLGKYKEILKKKSEERFALQHKLEVKRDELRVLETQQAIIGNISIVPDLVTSIRDDIEAFAKMLMAFIGVFDQLQDEYDGFVLLLESNTPVTDPVSVLCGPEGLGGGAFHYLRGFSVHTSS</sequence>
<evidence type="ECO:0000313" key="1">
    <source>
        <dbReference type="EMBL" id="KAK0431652.1"/>
    </source>
</evidence>
<dbReference type="EMBL" id="JAUEPT010000109">
    <property type="protein sequence ID" value="KAK0431652.1"/>
    <property type="molecule type" value="Genomic_DNA"/>
</dbReference>
<reference evidence="1" key="1">
    <citation type="submission" date="2023-06" db="EMBL/GenBank/DDBJ databases">
        <authorList>
            <consortium name="Lawrence Berkeley National Laboratory"/>
            <person name="Ahrendt S."/>
            <person name="Sahu N."/>
            <person name="Indic B."/>
            <person name="Wong-Bajracharya J."/>
            <person name="Merenyi Z."/>
            <person name="Ke H.-M."/>
            <person name="Monk M."/>
            <person name="Kocsube S."/>
            <person name="Drula E."/>
            <person name="Lipzen A."/>
            <person name="Balint B."/>
            <person name="Henrissat B."/>
            <person name="Andreopoulos B."/>
            <person name="Martin F.M."/>
            <person name="Harder C.B."/>
            <person name="Rigling D."/>
            <person name="Ford K.L."/>
            <person name="Foster G.D."/>
            <person name="Pangilinan J."/>
            <person name="Papanicolaou A."/>
            <person name="Barry K."/>
            <person name="LaButti K."/>
            <person name="Viragh M."/>
            <person name="Koriabine M."/>
            <person name="Yan M."/>
            <person name="Riley R."/>
            <person name="Champramary S."/>
            <person name="Plett K.L."/>
            <person name="Tsai I.J."/>
            <person name="Slot J."/>
            <person name="Sipos G."/>
            <person name="Plett J."/>
            <person name="Nagy L.G."/>
            <person name="Grigoriev I.V."/>
        </authorList>
    </citation>
    <scope>NUCLEOTIDE SEQUENCE</scope>
    <source>
        <strain evidence="1">FPL87.14</strain>
    </source>
</reference>
<organism evidence="1 2">
    <name type="scientific">Armillaria borealis</name>
    <dbReference type="NCBI Taxonomy" id="47425"/>
    <lineage>
        <taxon>Eukaryota</taxon>
        <taxon>Fungi</taxon>
        <taxon>Dikarya</taxon>
        <taxon>Basidiomycota</taxon>
        <taxon>Agaricomycotina</taxon>
        <taxon>Agaricomycetes</taxon>
        <taxon>Agaricomycetidae</taxon>
        <taxon>Agaricales</taxon>
        <taxon>Marasmiineae</taxon>
        <taxon>Physalacriaceae</taxon>
        <taxon>Armillaria</taxon>
    </lineage>
</organism>
<comment type="caution">
    <text evidence="1">The sequence shown here is derived from an EMBL/GenBank/DDBJ whole genome shotgun (WGS) entry which is preliminary data.</text>
</comment>
<accession>A0AA39IXZ6</accession>